<dbReference type="CDD" id="cd00351">
    <property type="entry name" value="TS_Pyrimidine_HMase"/>
    <property type="match status" value="1"/>
</dbReference>
<dbReference type="GO" id="GO:0032259">
    <property type="term" value="P:methylation"/>
    <property type="evidence" value="ECO:0007669"/>
    <property type="project" value="UniProtKB-KW"/>
</dbReference>
<dbReference type="EMBL" id="MT951446">
    <property type="protein sequence ID" value="QRH15944.1"/>
    <property type="molecule type" value="Genomic_DNA"/>
</dbReference>
<dbReference type="NCBIfam" id="TIGR03284">
    <property type="entry name" value="thym_sym"/>
    <property type="match status" value="1"/>
</dbReference>
<accession>A0A890JB56</accession>
<dbReference type="GO" id="GO:0004799">
    <property type="term" value="F:thymidylate synthase activity"/>
    <property type="evidence" value="ECO:0007669"/>
    <property type="project" value="UniProtKB-EC"/>
</dbReference>
<dbReference type="SUPFAM" id="SSF55831">
    <property type="entry name" value="Thymidylate synthase/dCMP hydroxymethylase"/>
    <property type="match status" value="1"/>
</dbReference>
<comment type="catalytic activity">
    <reaction evidence="7">
        <text>dUMP + (6R)-5,10-methylene-5,6,7,8-tetrahydrofolate = 7,8-dihydrofolate + dTMP</text>
        <dbReference type="Rhea" id="RHEA:12104"/>
        <dbReference type="ChEBI" id="CHEBI:15636"/>
        <dbReference type="ChEBI" id="CHEBI:57451"/>
        <dbReference type="ChEBI" id="CHEBI:63528"/>
        <dbReference type="ChEBI" id="CHEBI:246422"/>
        <dbReference type="EC" id="2.1.1.45"/>
    </reaction>
</comment>
<keyword evidence="4 11" id="KW-0489">Methyltransferase</keyword>
<evidence type="ECO:0000259" key="10">
    <source>
        <dbReference type="Pfam" id="PF00303"/>
    </source>
</evidence>
<evidence type="ECO:0000256" key="5">
    <source>
        <dbReference type="ARBA" id="ARBA00022679"/>
    </source>
</evidence>
<dbReference type="GO" id="GO:0006231">
    <property type="term" value="P:dTMP biosynthetic process"/>
    <property type="evidence" value="ECO:0007669"/>
    <property type="project" value="InterPro"/>
</dbReference>
<gene>
    <name evidence="11" type="primary">TYMS</name>
</gene>
<keyword evidence="5 11" id="KW-0808">Transferase</keyword>
<evidence type="ECO:0000256" key="7">
    <source>
        <dbReference type="ARBA" id="ARBA00047344"/>
    </source>
</evidence>
<feature type="domain" description="Thymidylate synthase/dCMP hydroxymethylase" evidence="10">
    <location>
        <begin position="53"/>
        <end position="341"/>
    </location>
</feature>
<dbReference type="InterPro" id="IPR036926">
    <property type="entry name" value="Thymidate_synth/dCMP_Mease_sf"/>
</dbReference>
<keyword evidence="6" id="KW-0545">Nucleotide biosynthesis</keyword>
<dbReference type="PANTHER" id="PTHR11548">
    <property type="entry name" value="THYMIDYLATE SYNTHASE 1"/>
    <property type="match status" value="1"/>
</dbReference>
<evidence type="ECO:0000256" key="3">
    <source>
        <dbReference type="ARBA" id="ARBA00011947"/>
    </source>
</evidence>
<feature type="signal peptide" evidence="9">
    <location>
        <begin position="1"/>
        <end position="32"/>
    </location>
</feature>
<evidence type="ECO:0000313" key="11">
    <source>
        <dbReference type="EMBL" id="QRH15944.1"/>
    </source>
</evidence>
<comment type="similarity">
    <text evidence="2">Belongs to the thymidylate synthase family.</text>
</comment>
<feature type="chain" id="PRO_5032286462" description="thymidylate synthase" evidence="9">
    <location>
        <begin position="33"/>
        <end position="342"/>
    </location>
</feature>
<dbReference type="HAMAP" id="MF_00008">
    <property type="entry name" value="Thymidy_synth_bact"/>
    <property type="match status" value="1"/>
</dbReference>
<comment type="pathway">
    <text evidence="1">Pyrimidine metabolism; dTTP biosynthesis.</text>
</comment>
<dbReference type="GO" id="GO:0006235">
    <property type="term" value="P:dTTP biosynthetic process"/>
    <property type="evidence" value="ECO:0007669"/>
    <property type="project" value="UniProtKB-UniPathway"/>
</dbReference>
<dbReference type="FunFam" id="3.30.572.10:FF:000013">
    <property type="entry name" value="Thymidylate synthase"/>
    <property type="match status" value="1"/>
</dbReference>
<dbReference type="GO" id="GO:0005829">
    <property type="term" value="C:cytosol"/>
    <property type="evidence" value="ECO:0007669"/>
    <property type="project" value="TreeGrafter"/>
</dbReference>
<organism evidence="11">
    <name type="scientific">Metchnikovella dogieli</name>
    <dbReference type="NCBI Taxonomy" id="2804710"/>
    <lineage>
        <taxon>Eukaryota</taxon>
        <taxon>Fungi</taxon>
        <taxon>Fungi incertae sedis</taxon>
        <taxon>Microsporidia</taxon>
        <taxon>Metchnikovellidae</taxon>
        <taxon>Metchnikovella</taxon>
    </lineage>
</organism>
<evidence type="ECO:0000256" key="2">
    <source>
        <dbReference type="ARBA" id="ARBA00009972"/>
    </source>
</evidence>
<dbReference type="PANTHER" id="PTHR11548:SF2">
    <property type="entry name" value="THYMIDYLATE SYNTHASE"/>
    <property type="match status" value="1"/>
</dbReference>
<dbReference type="PROSITE" id="PS00091">
    <property type="entry name" value="THYMIDYLATE_SYNTHASE"/>
    <property type="match status" value="1"/>
</dbReference>
<dbReference type="InterPro" id="IPR045097">
    <property type="entry name" value="Thymidate_synth/dCMP_Mease"/>
</dbReference>
<protein>
    <recommendedName>
        <fullName evidence="3">thymidylate synthase</fullName>
        <ecNumber evidence="3">2.1.1.45</ecNumber>
    </recommendedName>
</protein>
<evidence type="ECO:0000256" key="8">
    <source>
        <dbReference type="PROSITE-ProRule" id="PRU10016"/>
    </source>
</evidence>
<dbReference type="InterPro" id="IPR023451">
    <property type="entry name" value="Thymidate_synth/dCMP_Mease_dom"/>
</dbReference>
<reference evidence="11" key="1">
    <citation type="journal article" date="2021" name="Parasitol. Res.">
        <title>Evolutionary relationships of Metchnikovella dogieli Paskerova et al., 2016 (Microsporidia: Metchnikovellidae) revealed by multigene phylogenetic analysis.</title>
        <authorList>
            <person name="Nassonova E.S."/>
            <person name="Bondarenko N.I."/>
            <person name="Paskerova G.G."/>
            <person name="Kovacikova M."/>
            <person name="Frolova E.V."/>
            <person name="Smirnov A.V."/>
        </authorList>
    </citation>
    <scope>NUCLEOTIDE SEQUENCE</scope>
    <source>
        <strain evidence="11">WSBS2016</strain>
    </source>
</reference>
<dbReference type="Gene3D" id="3.30.572.10">
    <property type="entry name" value="Thymidylate synthase/dCMP hydroxymethylase domain"/>
    <property type="match status" value="1"/>
</dbReference>
<proteinExistence type="inferred from homology"/>
<name>A0A890JB56_9MICR</name>
<sequence>MLIFCDMRFICISPCLFGEMLLPLLLLQQCLCSREWFSVDDHGELLFKHEEYQYLLMIKKILKKGEVRRNSKTSITKSIFGTTARYSLENNAFPLLTTKKMAKKAIIEELLWFLRGKTDERLLSEKNVFIWKENASRTFLDSRGLNKNRVGDLGPVYGFQWRHFGAAYTNCDANYAGKGVDQIKEIIEMIKNDKNSRRILLSAWNPVDLKKMALPPCHVLAQFYVSEGDKLSCCLYQRSGDICLGVPFNIASYSLLTIIIAHLTGTRPKELFHVIGDTHIYQNHYHAEDGTNTAQEQTRREPMPFPKLRIKTERKNIDEFQADDFEIVDYKHHPALKYDLIV</sequence>
<dbReference type="EC" id="2.1.1.45" evidence="3"/>
<dbReference type="InterPro" id="IPR000398">
    <property type="entry name" value="Thymidylate_synthase"/>
</dbReference>
<dbReference type="AlphaFoldDB" id="A0A890JB56"/>
<dbReference type="UniPathway" id="UPA00575"/>
<evidence type="ECO:0000256" key="4">
    <source>
        <dbReference type="ARBA" id="ARBA00022603"/>
    </source>
</evidence>
<keyword evidence="9" id="KW-0732">Signal</keyword>
<evidence type="ECO:0000256" key="9">
    <source>
        <dbReference type="SAM" id="SignalP"/>
    </source>
</evidence>
<feature type="active site" evidence="8">
    <location>
        <position position="217"/>
    </location>
</feature>
<dbReference type="Pfam" id="PF00303">
    <property type="entry name" value="Thymidylat_synt"/>
    <property type="match status" value="1"/>
</dbReference>
<dbReference type="InterPro" id="IPR020940">
    <property type="entry name" value="Thymidylate_synthase_AS"/>
</dbReference>
<dbReference type="GO" id="GO:0005739">
    <property type="term" value="C:mitochondrion"/>
    <property type="evidence" value="ECO:0007669"/>
    <property type="project" value="TreeGrafter"/>
</dbReference>
<dbReference type="PRINTS" id="PR00108">
    <property type="entry name" value="THYMDSNTHASE"/>
</dbReference>
<evidence type="ECO:0000256" key="6">
    <source>
        <dbReference type="ARBA" id="ARBA00022727"/>
    </source>
</evidence>
<evidence type="ECO:0000256" key="1">
    <source>
        <dbReference type="ARBA" id="ARBA00004992"/>
    </source>
</evidence>